<feature type="compositionally biased region" description="Polar residues" evidence="1">
    <location>
        <begin position="408"/>
        <end position="423"/>
    </location>
</feature>
<dbReference type="InterPro" id="IPR040459">
    <property type="entry name" value="MJ1316"/>
</dbReference>
<gene>
    <name evidence="3" type="ORF">WHR41_01868</name>
</gene>
<evidence type="ECO:0000313" key="4">
    <source>
        <dbReference type="Proteomes" id="UP000803884"/>
    </source>
</evidence>
<evidence type="ECO:0000259" key="2">
    <source>
        <dbReference type="Pfam" id="PF04457"/>
    </source>
</evidence>
<dbReference type="AlphaFoldDB" id="A0AB34KYW0"/>
<feature type="domain" description="MJ1316 RNA cyclic group end recognition" evidence="2">
    <location>
        <begin position="436"/>
        <end position="508"/>
    </location>
</feature>
<dbReference type="RefSeq" id="XP_069232546.1">
    <property type="nucleotide sequence ID" value="XM_069370474.1"/>
</dbReference>
<accession>A0AB34KYW0</accession>
<protein>
    <recommendedName>
        <fullName evidence="2">MJ1316 RNA cyclic group end recognition domain-containing protein</fullName>
    </recommendedName>
</protein>
<proteinExistence type="predicted"/>
<evidence type="ECO:0000313" key="3">
    <source>
        <dbReference type="EMBL" id="KAL1589441.1"/>
    </source>
</evidence>
<dbReference type="EMBL" id="JAAQHG020000004">
    <property type="protein sequence ID" value="KAL1589441.1"/>
    <property type="molecule type" value="Genomic_DNA"/>
</dbReference>
<dbReference type="Pfam" id="PF04457">
    <property type="entry name" value="MJ1316"/>
    <property type="match status" value="1"/>
</dbReference>
<comment type="caution">
    <text evidence="3">The sequence shown here is derived from an EMBL/GenBank/DDBJ whole genome shotgun (WGS) entry which is preliminary data.</text>
</comment>
<dbReference type="Proteomes" id="UP000803884">
    <property type="component" value="Unassembled WGS sequence"/>
</dbReference>
<keyword evidence="4" id="KW-1185">Reference proteome</keyword>
<dbReference type="GeneID" id="96003312"/>
<feature type="region of interest" description="Disordered" evidence="1">
    <location>
        <begin position="407"/>
        <end position="434"/>
    </location>
</feature>
<name>A0AB34KYW0_9PEZI</name>
<evidence type="ECO:0000256" key="1">
    <source>
        <dbReference type="SAM" id="MobiDB-lite"/>
    </source>
</evidence>
<reference evidence="3 4" key="1">
    <citation type="journal article" date="2020" name="Microbiol. Resour. Announc.">
        <title>Draft Genome Sequence of a Cladosporium Species Isolated from the Mesophotic Ascidian Didemnum maculosum.</title>
        <authorList>
            <person name="Gioti A."/>
            <person name="Siaperas R."/>
            <person name="Nikolaivits E."/>
            <person name="Le Goff G."/>
            <person name="Ouazzani J."/>
            <person name="Kotoulas G."/>
            <person name="Topakas E."/>
        </authorList>
    </citation>
    <scope>NUCLEOTIDE SEQUENCE [LARGE SCALE GENOMIC DNA]</scope>
    <source>
        <strain evidence="3 4">TM138-S3</strain>
    </source>
</reference>
<organism evidence="3 4">
    <name type="scientific">Cladosporium halotolerans</name>
    <dbReference type="NCBI Taxonomy" id="1052096"/>
    <lineage>
        <taxon>Eukaryota</taxon>
        <taxon>Fungi</taxon>
        <taxon>Dikarya</taxon>
        <taxon>Ascomycota</taxon>
        <taxon>Pezizomycotina</taxon>
        <taxon>Dothideomycetes</taxon>
        <taxon>Dothideomycetidae</taxon>
        <taxon>Cladosporiales</taxon>
        <taxon>Cladosporiaceae</taxon>
        <taxon>Cladosporium</taxon>
    </lineage>
</organism>
<sequence>MAADKNRANIDSLVAHLAERLQCDIQTYGAPQTPRDAHVSPGPQRYLFPAGPYSLGLSRPGDIVHLYCLTDNSSNTFWEYVAEKLEREDLPKHDCVISDSNIGSQVKLHYCSLPAHFDLATVPEYGFPSFTKASVRPPRYVEQKLAAIQDTWYLHHTLKDDVPSFCNAYQSLRLWAEATGIFSEAFGLLGQDSLLWMLFHAWTQTEDKQDHRPFVFGVQAFVDRGKTPEGLRAILTSPWRSAYARTVQIATENQVLIAAKIAHLAQNPGSLNWTCEQHYLNFCRRYQTFLTAKAECWRSKQREAFRSQVVKELRNLPEGVYKSGFIHEKLRLWPHAFSSDCRSEWLYIFGLEIVRPDDVPVTNERNEELAEFLNALDLVIDKLNGRVEFDLCKQVGAKRMLDDYRMETGSSTTDKPEASSPSGDKTKLFSSPERLPPASEVLSRLRWDPAHTCFDYEVGYLDRFEGLMWLPLEQWGKAVEEEDFIPAHRIRMLRRMNGNGSKDVVWDREKRFCDLGG</sequence>